<dbReference type="PROSITE" id="PS00137">
    <property type="entry name" value="SUBTILASE_HIS"/>
    <property type="match status" value="1"/>
</dbReference>
<accession>A0ABR1VBB9</accession>
<evidence type="ECO:0000256" key="1">
    <source>
        <dbReference type="ARBA" id="ARBA00011073"/>
    </source>
</evidence>
<keyword evidence="6" id="KW-0732">Signal</keyword>
<keyword evidence="3" id="KW-0378">Hydrolase</keyword>
<evidence type="ECO:0000313" key="8">
    <source>
        <dbReference type="EMBL" id="KAK8068504.1"/>
    </source>
</evidence>
<dbReference type="InterPro" id="IPR036852">
    <property type="entry name" value="Peptidase_S8/S53_dom_sf"/>
</dbReference>
<sequence length="731" mass="78135">MRVAASFLVALLAAAGGALPTATMQSQAKQYIVELSSQSHIAHIRAIIERTPGMRVFETFDHAVFPAISVECLGGHDVETMTQLFDVEKRDDPGVAGIYESVPLQIIHPIEGESFSSDDAAADYSFHGMTGVEKLHKAGITGAGATVAIIDSGVDYTHPALGGGVGDGFKVIGGLNLIGSTDHYNPHDFGRDIEGHGTHVAGIIAGKGENFTGVAPDAKLLVYKVDVGDRKVDGAAVLKAMLEAYNDGADIINLSLGLEDPTACSWFGHFASTLVSKGVFISISAGNEGNRGPFQLSPDAMDDSTLAVAASDPYEYPAYGFTANFHLRGKSDKKELAYTLRGFDDDNKEKPEPWPSTIFEWPIVPVTRNISTAEDACSPLANSTANMNGTIVLVRPGGCSFSEKLLNLEPFSPQYVLFYHVDDPFRRLPEASYRDTFKTAVVDKAAGEAIIETILDGGNVTASFDVDPSDYVGIYNSGGGQPEWFTSWGPTFNLNLKPDVSAPGVGKYGGRAAHINDNAWAQRFMKRITSTARSVPWEGSGSMIVPEFFAPPVQVGTGFVDAARALAATTELSFHGRGFELKDPGRFVSEHSANITNVGSEPVTYSFALQGAGGFDSGKHLPGDQNPYDPVVPKHLDPLVTLPKAVTVGVGKTKEVKFTFQQPADMSPFEYPIYSGKIIVKTNNGEEFGIPYLGAGDRNIKTSQSSTSKSFLRVPTSFKSLVSRIQGRIAA</sequence>
<name>A0ABR1VBB9_9PEZI</name>
<dbReference type="Proteomes" id="UP001446871">
    <property type="component" value="Unassembled WGS sequence"/>
</dbReference>
<reference evidence="8 9" key="1">
    <citation type="submission" date="2023-01" db="EMBL/GenBank/DDBJ databases">
        <title>Analysis of 21 Apiospora genomes using comparative genomics revels a genus with tremendous synthesis potential of carbohydrate active enzymes and secondary metabolites.</title>
        <authorList>
            <person name="Sorensen T."/>
        </authorList>
    </citation>
    <scope>NUCLEOTIDE SEQUENCE [LARGE SCALE GENOMIC DNA]</scope>
    <source>
        <strain evidence="8 9">CBS 83171</strain>
    </source>
</reference>
<feature type="domain" description="Peptidase S8/S53" evidence="7">
    <location>
        <begin position="142"/>
        <end position="531"/>
    </location>
</feature>
<keyword evidence="9" id="KW-1185">Reference proteome</keyword>
<dbReference type="PANTHER" id="PTHR43806:SF66">
    <property type="entry name" value="SERIN ENDOPEPTIDASE"/>
    <property type="match status" value="1"/>
</dbReference>
<feature type="chain" id="PRO_5045319691" evidence="6">
    <location>
        <begin position="21"/>
        <end position="731"/>
    </location>
</feature>
<gene>
    <name evidence="8" type="ORF">PG996_007616</name>
</gene>
<dbReference type="PRINTS" id="PR00723">
    <property type="entry name" value="SUBTILISIN"/>
</dbReference>
<keyword evidence="4" id="KW-0720">Serine protease</keyword>
<feature type="signal peptide" evidence="6">
    <location>
        <begin position="1"/>
        <end position="20"/>
    </location>
</feature>
<organism evidence="8 9">
    <name type="scientific">Apiospora saccharicola</name>
    <dbReference type="NCBI Taxonomy" id="335842"/>
    <lineage>
        <taxon>Eukaryota</taxon>
        <taxon>Fungi</taxon>
        <taxon>Dikarya</taxon>
        <taxon>Ascomycota</taxon>
        <taxon>Pezizomycotina</taxon>
        <taxon>Sordariomycetes</taxon>
        <taxon>Xylariomycetidae</taxon>
        <taxon>Amphisphaeriales</taxon>
        <taxon>Apiosporaceae</taxon>
        <taxon>Apiospora</taxon>
    </lineage>
</organism>
<evidence type="ECO:0000256" key="4">
    <source>
        <dbReference type="ARBA" id="ARBA00022825"/>
    </source>
</evidence>
<protein>
    <submittedName>
        <fullName evidence="8">Peptidase S8/S53 domain-containing protein</fullName>
    </submittedName>
</protein>
<evidence type="ECO:0000259" key="7">
    <source>
        <dbReference type="Pfam" id="PF00082"/>
    </source>
</evidence>
<dbReference type="Gene3D" id="3.40.50.200">
    <property type="entry name" value="Peptidase S8/S53 domain"/>
    <property type="match status" value="2"/>
</dbReference>
<dbReference type="InterPro" id="IPR015500">
    <property type="entry name" value="Peptidase_S8_subtilisin-rel"/>
</dbReference>
<dbReference type="InterPro" id="IPR050131">
    <property type="entry name" value="Peptidase_S8_subtilisin-like"/>
</dbReference>
<dbReference type="SUPFAM" id="SSF52743">
    <property type="entry name" value="Subtilisin-like"/>
    <property type="match status" value="1"/>
</dbReference>
<dbReference type="PROSITE" id="PS51892">
    <property type="entry name" value="SUBTILASE"/>
    <property type="match status" value="1"/>
</dbReference>
<evidence type="ECO:0000313" key="9">
    <source>
        <dbReference type="Proteomes" id="UP001446871"/>
    </source>
</evidence>
<dbReference type="InterPro" id="IPR022398">
    <property type="entry name" value="Peptidase_S8_His-AS"/>
</dbReference>
<dbReference type="PANTHER" id="PTHR43806">
    <property type="entry name" value="PEPTIDASE S8"/>
    <property type="match status" value="1"/>
</dbReference>
<evidence type="ECO:0000256" key="3">
    <source>
        <dbReference type="ARBA" id="ARBA00022801"/>
    </source>
</evidence>
<dbReference type="Pfam" id="PF00082">
    <property type="entry name" value="Peptidase_S8"/>
    <property type="match status" value="1"/>
</dbReference>
<comment type="similarity">
    <text evidence="1 5">Belongs to the peptidase S8 family.</text>
</comment>
<dbReference type="EMBL" id="JAQQWM010000004">
    <property type="protein sequence ID" value="KAK8068504.1"/>
    <property type="molecule type" value="Genomic_DNA"/>
</dbReference>
<comment type="caution">
    <text evidence="5">Lacks conserved residue(s) required for the propagation of feature annotation.</text>
</comment>
<evidence type="ECO:0000256" key="5">
    <source>
        <dbReference type="PROSITE-ProRule" id="PRU01240"/>
    </source>
</evidence>
<evidence type="ECO:0000256" key="6">
    <source>
        <dbReference type="SAM" id="SignalP"/>
    </source>
</evidence>
<comment type="caution">
    <text evidence="8">The sequence shown here is derived from an EMBL/GenBank/DDBJ whole genome shotgun (WGS) entry which is preliminary data.</text>
</comment>
<dbReference type="InterPro" id="IPR023827">
    <property type="entry name" value="Peptidase_S8_Asp-AS"/>
</dbReference>
<proteinExistence type="inferred from homology"/>
<dbReference type="PROSITE" id="PS00136">
    <property type="entry name" value="SUBTILASE_ASP"/>
    <property type="match status" value="1"/>
</dbReference>
<dbReference type="InterPro" id="IPR000209">
    <property type="entry name" value="Peptidase_S8/S53_dom"/>
</dbReference>
<evidence type="ECO:0000256" key="2">
    <source>
        <dbReference type="ARBA" id="ARBA00022670"/>
    </source>
</evidence>
<keyword evidence="2" id="KW-0645">Protease</keyword>